<evidence type="ECO:0000256" key="3">
    <source>
        <dbReference type="ARBA" id="ARBA00022448"/>
    </source>
</evidence>
<dbReference type="InterPro" id="IPR011577">
    <property type="entry name" value="Cyt_b561_bac/Ni-Hgenase"/>
</dbReference>
<comment type="subcellular location">
    <subcellularLocation>
        <location evidence="2">Cell membrane</location>
        <topology evidence="2">Multi-pass membrane protein</topology>
    </subcellularLocation>
</comment>
<keyword evidence="6 13" id="KW-0812">Transmembrane</keyword>
<dbReference type="Gene3D" id="1.20.950.20">
    <property type="entry name" value="Transmembrane di-heme cytochromes, Chain C"/>
    <property type="match status" value="1"/>
</dbReference>
<dbReference type="SUPFAM" id="SSF81342">
    <property type="entry name" value="Transmembrane di-heme cytochromes"/>
    <property type="match status" value="1"/>
</dbReference>
<evidence type="ECO:0000256" key="2">
    <source>
        <dbReference type="ARBA" id="ARBA00004651"/>
    </source>
</evidence>
<keyword evidence="8" id="KW-0249">Electron transport</keyword>
<evidence type="ECO:0000256" key="11">
    <source>
        <dbReference type="ARBA" id="ARBA00023136"/>
    </source>
</evidence>
<reference evidence="15" key="1">
    <citation type="submission" date="2022-01" db="EMBL/GenBank/DDBJ databases">
        <title>Colwellia maritima, isolated from seawater.</title>
        <authorList>
            <person name="Kristyanto S."/>
            <person name="Jung J."/>
            <person name="Jeon C.O."/>
        </authorList>
    </citation>
    <scope>NUCLEOTIDE SEQUENCE</scope>
    <source>
        <strain evidence="15">MSW7</strain>
    </source>
</reference>
<evidence type="ECO:0000256" key="6">
    <source>
        <dbReference type="ARBA" id="ARBA00022692"/>
    </source>
</evidence>
<dbReference type="Proteomes" id="UP001139646">
    <property type="component" value="Unassembled WGS sequence"/>
</dbReference>
<dbReference type="InterPro" id="IPR052168">
    <property type="entry name" value="Cytochrome_b561_oxidase"/>
</dbReference>
<evidence type="ECO:0000256" key="12">
    <source>
        <dbReference type="ARBA" id="ARBA00037975"/>
    </source>
</evidence>
<evidence type="ECO:0000256" key="13">
    <source>
        <dbReference type="SAM" id="Phobius"/>
    </source>
</evidence>
<keyword evidence="16" id="KW-1185">Reference proteome</keyword>
<dbReference type="EMBL" id="JAKKSL010000004">
    <property type="protein sequence ID" value="MCI2285124.1"/>
    <property type="molecule type" value="Genomic_DNA"/>
</dbReference>
<dbReference type="PANTHER" id="PTHR30529">
    <property type="entry name" value="CYTOCHROME B561"/>
    <property type="match status" value="1"/>
</dbReference>
<gene>
    <name evidence="15" type="ORF">L3081_19210</name>
</gene>
<proteinExistence type="inferred from homology"/>
<evidence type="ECO:0000313" key="15">
    <source>
        <dbReference type="EMBL" id="MCI2285124.1"/>
    </source>
</evidence>
<evidence type="ECO:0000256" key="9">
    <source>
        <dbReference type="ARBA" id="ARBA00022989"/>
    </source>
</evidence>
<keyword evidence="10" id="KW-0408">Iron</keyword>
<keyword evidence="4" id="KW-1003">Cell membrane</keyword>
<evidence type="ECO:0000259" key="14">
    <source>
        <dbReference type="Pfam" id="PF01292"/>
    </source>
</evidence>
<keyword evidence="9 13" id="KW-1133">Transmembrane helix</keyword>
<keyword evidence="11 13" id="KW-0472">Membrane</keyword>
<organism evidence="15 16">
    <name type="scientific">Colwellia maritima</name>
    <dbReference type="NCBI Taxonomy" id="2912588"/>
    <lineage>
        <taxon>Bacteria</taxon>
        <taxon>Pseudomonadati</taxon>
        <taxon>Pseudomonadota</taxon>
        <taxon>Gammaproteobacteria</taxon>
        <taxon>Alteromonadales</taxon>
        <taxon>Colwelliaceae</taxon>
        <taxon>Colwellia</taxon>
    </lineage>
</organism>
<accession>A0ABS9X4G0</accession>
<protein>
    <submittedName>
        <fullName evidence="15">Cytochrome b</fullName>
    </submittedName>
</protein>
<evidence type="ECO:0000256" key="7">
    <source>
        <dbReference type="ARBA" id="ARBA00022723"/>
    </source>
</evidence>
<comment type="cofactor">
    <cofactor evidence="1">
        <name>heme b</name>
        <dbReference type="ChEBI" id="CHEBI:60344"/>
    </cofactor>
</comment>
<evidence type="ECO:0000313" key="16">
    <source>
        <dbReference type="Proteomes" id="UP001139646"/>
    </source>
</evidence>
<feature type="transmembrane region" description="Helical" evidence="13">
    <location>
        <begin position="12"/>
        <end position="33"/>
    </location>
</feature>
<feature type="domain" description="Cytochrome b561 bacterial/Ni-hydrogenase" evidence="14">
    <location>
        <begin position="9"/>
        <end position="179"/>
    </location>
</feature>
<comment type="similarity">
    <text evidence="12">Belongs to the cytochrome b561 family.</text>
</comment>
<sequence>MLNNTSSSYGYVSIFFHWLSALTIFGLFGLGFYMVDLTYYDSWYKTAPDIHKSIGLILFAFMVLRVVWRARQIKPNHLASHSTLERKAGKVIHNVLYLLIFIIMLAGYLISTADGRGIEIFEVITIPALGSIIENQEDIAGLVHQWLAYLLMLLVTLHALAALKHHFIDKDNTLNRMIGRRLETENTNEK</sequence>
<keyword evidence="7" id="KW-0479">Metal-binding</keyword>
<evidence type="ECO:0000256" key="8">
    <source>
        <dbReference type="ARBA" id="ARBA00022982"/>
    </source>
</evidence>
<feature type="transmembrane region" description="Helical" evidence="13">
    <location>
        <begin position="146"/>
        <end position="163"/>
    </location>
</feature>
<evidence type="ECO:0000256" key="4">
    <source>
        <dbReference type="ARBA" id="ARBA00022475"/>
    </source>
</evidence>
<dbReference type="InterPro" id="IPR016174">
    <property type="entry name" value="Di-haem_cyt_TM"/>
</dbReference>
<keyword evidence="5" id="KW-0349">Heme</keyword>
<dbReference type="PANTHER" id="PTHR30529:SF1">
    <property type="entry name" value="CYTOCHROME B561 HOMOLOG 2"/>
    <property type="match status" value="1"/>
</dbReference>
<feature type="transmembrane region" description="Helical" evidence="13">
    <location>
        <begin position="91"/>
        <end position="110"/>
    </location>
</feature>
<evidence type="ECO:0000256" key="5">
    <source>
        <dbReference type="ARBA" id="ARBA00022617"/>
    </source>
</evidence>
<evidence type="ECO:0000256" key="10">
    <source>
        <dbReference type="ARBA" id="ARBA00023004"/>
    </source>
</evidence>
<name>A0ABS9X4G0_9GAMM</name>
<dbReference type="Pfam" id="PF01292">
    <property type="entry name" value="Ni_hydr_CYTB"/>
    <property type="match status" value="1"/>
</dbReference>
<feature type="transmembrane region" description="Helical" evidence="13">
    <location>
        <begin position="53"/>
        <end position="70"/>
    </location>
</feature>
<comment type="caution">
    <text evidence="15">The sequence shown here is derived from an EMBL/GenBank/DDBJ whole genome shotgun (WGS) entry which is preliminary data.</text>
</comment>
<keyword evidence="3" id="KW-0813">Transport</keyword>
<evidence type="ECO:0000256" key="1">
    <source>
        <dbReference type="ARBA" id="ARBA00001970"/>
    </source>
</evidence>